<feature type="non-terminal residue" evidence="3">
    <location>
        <position position="94"/>
    </location>
</feature>
<dbReference type="PANTHER" id="PTHR30523:SF6">
    <property type="entry name" value="PHOSPHOENOLPYRUVATE CARBOXYLASE"/>
    <property type="match status" value="1"/>
</dbReference>
<evidence type="ECO:0000313" key="4">
    <source>
        <dbReference type="Proteomes" id="UP000253594"/>
    </source>
</evidence>
<reference evidence="3 4" key="1">
    <citation type="submission" date="2018-07" db="EMBL/GenBank/DDBJ databases">
        <title>Mechanisms of high-level aminoglycoside resistance among Gram-negative pathogens in Brazil.</title>
        <authorList>
            <person name="Ballaben A.S."/>
            <person name="Darini A.L.C."/>
            <person name="Doi Y."/>
        </authorList>
    </citation>
    <scope>NUCLEOTIDE SEQUENCE [LARGE SCALE GENOMIC DNA]</scope>
    <source>
        <strain evidence="3 4">B2-305</strain>
    </source>
</reference>
<evidence type="ECO:0000256" key="1">
    <source>
        <dbReference type="ARBA" id="ARBA00003670"/>
    </source>
</evidence>
<comment type="function">
    <text evidence="1">Forms oxaloacetate, a four-carbon dicarboxylic acid source for the tricarboxylic acid cycle.</text>
</comment>
<dbReference type="Proteomes" id="UP000253594">
    <property type="component" value="Unassembled WGS sequence"/>
</dbReference>
<dbReference type="SUPFAM" id="SSF51621">
    <property type="entry name" value="Phosphoenolpyruvate/pyruvate domain"/>
    <property type="match status" value="1"/>
</dbReference>
<organism evidence="3 4">
    <name type="scientific">Pseudomonas aeruginosa</name>
    <dbReference type="NCBI Taxonomy" id="287"/>
    <lineage>
        <taxon>Bacteria</taxon>
        <taxon>Pseudomonadati</taxon>
        <taxon>Pseudomonadota</taxon>
        <taxon>Gammaproteobacteria</taxon>
        <taxon>Pseudomonadales</taxon>
        <taxon>Pseudomonadaceae</taxon>
        <taxon>Pseudomonas</taxon>
    </lineage>
</organism>
<evidence type="ECO:0000313" key="3">
    <source>
        <dbReference type="EMBL" id="RCI67007.1"/>
    </source>
</evidence>
<dbReference type="GO" id="GO:0005829">
    <property type="term" value="C:cytosol"/>
    <property type="evidence" value="ECO:0007669"/>
    <property type="project" value="TreeGrafter"/>
</dbReference>
<evidence type="ECO:0000256" key="2">
    <source>
        <dbReference type="ARBA" id="ARBA00022419"/>
    </source>
</evidence>
<dbReference type="AlphaFoldDB" id="A0A367LUH7"/>
<keyword evidence="3" id="KW-0670">Pyruvate</keyword>
<dbReference type="GO" id="GO:0008964">
    <property type="term" value="F:phosphoenolpyruvate carboxylase activity"/>
    <property type="evidence" value="ECO:0007669"/>
    <property type="project" value="InterPro"/>
</dbReference>
<dbReference type="InterPro" id="IPR021135">
    <property type="entry name" value="PEP_COase"/>
</dbReference>
<comment type="caution">
    <text evidence="3">The sequence shown here is derived from an EMBL/GenBank/DDBJ whole genome shotgun (WGS) entry which is preliminary data.</text>
</comment>
<sequence>DIARLYDERLVPLELRPLGRRLRDLLSQAVRVVLGLTGQSLLLAHASETRESISVRNSYLDPLHLLQAELLARSLRCQGDACGGLEQALLVTVA</sequence>
<protein>
    <recommendedName>
        <fullName evidence="2">Phosphoenolpyruvate carboxylase</fullName>
    </recommendedName>
</protein>
<dbReference type="PANTHER" id="PTHR30523">
    <property type="entry name" value="PHOSPHOENOLPYRUVATE CARBOXYLASE"/>
    <property type="match status" value="1"/>
</dbReference>
<dbReference type="GO" id="GO:0006099">
    <property type="term" value="P:tricarboxylic acid cycle"/>
    <property type="evidence" value="ECO:0007669"/>
    <property type="project" value="InterPro"/>
</dbReference>
<accession>A0A367LUH7</accession>
<proteinExistence type="predicted"/>
<feature type="non-terminal residue" evidence="3">
    <location>
        <position position="1"/>
    </location>
</feature>
<dbReference type="InterPro" id="IPR015813">
    <property type="entry name" value="Pyrv/PenolPyrv_kinase-like_dom"/>
</dbReference>
<name>A0A367LUH7_PSEAI</name>
<dbReference type="GO" id="GO:0015977">
    <property type="term" value="P:carbon fixation"/>
    <property type="evidence" value="ECO:0007669"/>
    <property type="project" value="InterPro"/>
</dbReference>
<dbReference type="Pfam" id="PF00311">
    <property type="entry name" value="PEPcase"/>
    <property type="match status" value="1"/>
</dbReference>
<dbReference type="EMBL" id="QORE01003799">
    <property type="protein sequence ID" value="RCI67007.1"/>
    <property type="molecule type" value="Genomic_DNA"/>
</dbReference>
<gene>
    <name evidence="3" type="ORF">DT376_43550</name>
</gene>